<protein>
    <submittedName>
        <fullName evidence="1">Uncharacterized protein</fullName>
    </submittedName>
</protein>
<sequence>MFPSAKSIAIQPWKAFRWSKRTVYLNSLPQSLISWRHLPCTEVACSTLTTAELYCAEIASTVTEIKCNQYASAVNQDV</sequence>
<gene>
    <name evidence="1" type="ORF">NPIL_457071</name>
</gene>
<evidence type="ECO:0000313" key="2">
    <source>
        <dbReference type="Proteomes" id="UP000887013"/>
    </source>
</evidence>
<comment type="caution">
    <text evidence="1">The sequence shown here is derived from an EMBL/GenBank/DDBJ whole genome shotgun (WGS) entry which is preliminary data.</text>
</comment>
<organism evidence="1 2">
    <name type="scientific">Nephila pilipes</name>
    <name type="common">Giant wood spider</name>
    <name type="synonym">Nephila maculata</name>
    <dbReference type="NCBI Taxonomy" id="299642"/>
    <lineage>
        <taxon>Eukaryota</taxon>
        <taxon>Metazoa</taxon>
        <taxon>Ecdysozoa</taxon>
        <taxon>Arthropoda</taxon>
        <taxon>Chelicerata</taxon>
        <taxon>Arachnida</taxon>
        <taxon>Araneae</taxon>
        <taxon>Araneomorphae</taxon>
        <taxon>Entelegynae</taxon>
        <taxon>Araneoidea</taxon>
        <taxon>Nephilidae</taxon>
        <taxon>Nephila</taxon>
    </lineage>
</organism>
<proteinExistence type="predicted"/>
<evidence type="ECO:0000313" key="1">
    <source>
        <dbReference type="EMBL" id="GFT46107.1"/>
    </source>
</evidence>
<reference evidence="1" key="1">
    <citation type="submission" date="2020-08" db="EMBL/GenBank/DDBJ databases">
        <title>Multicomponent nature underlies the extraordinary mechanical properties of spider dragline silk.</title>
        <authorList>
            <person name="Kono N."/>
            <person name="Nakamura H."/>
            <person name="Mori M."/>
            <person name="Yoshida Y."/>
            <person name="Ohtoshi R."/>
            <person name="Malay A.D."/>
            <person name="Moran D.A.P."/>
            <person name="Tomita M."/>
            <person name="Numata K."/>
            <person name="Arakawa K."/>
        </authorList>
    </citation>
    <scope>NUCLEOTIDE SEQUENCE</scope>
</reference>
<keyword evidence="2" id="KW-1185">Reference proteome</keyword>
<dbReference type="Proteomes" id="UP000887013">
    <property type="component" value="Unassembled WGS sequence"/>
</dbReference>
<dbReference type="AlphaFoldDB" id="A0A8X6P3E2"/>
<name>A0A8X6P3E2_NEPPI</name>
<dbReference type="EMBL" id="BMAW01015910">
    <property type="protein sequence ID" value="GFT46107.1"/>
    <property type="molecule type" value="Genomic_DNA"/>
</dbReference>
<accession>A0A8X6P3E2</accession>